<feature type="transmembrane region" description="Helical" evidence="1">
    <location>
        <begin position="100"/>
        <end position="133"/>
    </location>
</feature>
<dbReference type="EMBL" id="AP018400">
    <property type="protein sequence ID" value="BBA92751.1"/>
    <property type="molecule type" value="Genomic_DNA"/>
</dbReference>
<name>A0A2Z5TZN5_9STRE</name>
<reference evidence="2 3" key="1">
    <citation type="journal article" date="2018" name="Genome Biol. Evol.">
        <title>Complete Genome Sequence of Streptococcus ruminantium sp. nov. GUT-187T (=DSM 104980T =JCM 31869T), the Type Strain of S. ruminantium, and Comparison with Genome Sequences of Streptococcus suis Strains.</title>
        <authorList>
            <person name="Tohya M."/>
            <person name="Sekizaki T."/>
            <person name="Miyoshi-Akiyama T."/>
        </authorList>
    </citation>
    <scope>NUCLEOTIDE SEQUENCE [LARGE SCALE GENOMIC DNA]</scope>
    <source>
        <strain evidence="2 3">GUT187T</strain>
    </source>
</reference>
<accession>A0A2Z5TZN5</accession>
<sequence>MKDLLRKILEHNGTLTIQDMFMHILVAALLGGVIYISYAYTHVGTTYSKKFNISLMTLTVLTATVMTVIGNNVALSLGMVGALSVVRFRTAVKDSRDTTYIFWTIVVGICCGVGDYIVAMIGSSVIFLLLLFWGRVKNENRMLLIVRATRDLEVSLEGLFFRYFSGQIVQRVKNTKSDMVELIFEVNRRVYDKSCTKEEGLVDQVYRLGEVEYFNIVTQSDDING</sequence>
<keyword evidence="1" id="KW-0812">Transmembrane</keyword>
<keyword evidence="1" id="KW-0472">Membrane</keyword>
<evidence type="ECO:0000313" key="2">
    <source>
        <dbReference type="EMBL" id="BBA92751.1"/>
    </source>
</evidence>
<dbReference type="RefSeq" id="WP_120171781.1">
    <property type="nucleotide sequence ID" value="NZ_AP018400.1"/>
</dbReference>
<dbReference type="AlphaFoldDB" id="A0A2Z5TZN5"/>
<dbReference type="GeneID" id="52229689"/>
<keyword evidence="1" id="KW-1133">Transmembrane helix</keyword>
<evidence type="ECO:0000256" key="1">
    <source>
        <dbReference type="SAM" id="Phobius"/>
    </source>
</evidence>
<protein>
    <submittedName>
        <fullName evidence="2">DUF4956 domain-containing protein</fullName>
    </submittedName>
</protein>
<dbReference type="Pfam" id="PF16316">
    <property type="entry name" value="DUF4956"/>
    <property type="match status" value="1"/>
</dbReference>
<feature type="transmembrane region" description="Helical" evidence="1">
    <location>
        <begin position="53"/>
        <end position="80"/>
    </location>
</feature>
<dbReference type="InterPro" id="IPR032531">
    <property type="entry name" value="DUF4956"/>
</dbReference>
<dbReference type="KEGG" id="srq:SR187_5730"/>
<gene>
    <name evidence="2" type="ORF">SR187_5730</name>
</gene>
<dbReference type="Proteomes" id="UP000269331">
    <property type="component" value="Chromosome"/>
</dbReference>
<dbReference type="OrthoDB" id="9803265at2"/>
<organism evidence="2 3">
    <name type="scientific">Streptococcus ruminantium</name>
    <dbReference type="NCBI Taxonomy" id="1917441"/>
    <lineage>
        <taxon>Bacteria</taxon>
        <taxon>Bacillati</taxon>
        <taxon>Bacillota</taxon>
        <taxon>Bacilli</taxon>
        <taxon>Lactobacillales</taxon>
        <taxon>Streptococcaceae</taxon>
        <taxon>Streptococcus</taxon>
    </lineage>
</organism>
<proteinExistence type="predicted"/>
<feature type="transmembrane region" description="Helical" evidence="1">
    <location>
        <begin position="20"/>
        <end position="41"/>
    </location>
</feature>
<evidence type="ECO:0000313" key="3">
    <source>
        <dbReference type="Proteomes" id="UP000269331"/>
    </source>
</evidence>